<evidence type="ECO:0000313" key="3">
    <source>
        <dbReference type="Proteomes" id="UP001391051"/>
    </source>
</evidence>
<protein>
    <submittedName>
        <fullName evidence="2">Uncharacterized protein</fullName>
    </submittedName>
</protein>
<feature type="compositionally biased region" description="Low complexity" evidence="1">
    <location>
        <begin position="209"/>
        <end position="219"/>
    </location>
</feature>
<feature type="compositionally biased region" description="Basic and acidic residues" evidence="1">
    <location>
        <begin position="153"/>
        <end position="178"/>
    </location>
</feature>
<comment type="caution">
    <text evidence="2">The sequence shown here is derived from an EMBL/GenBank/DDBJ whole genome shotgun (WGS) entry which is preliminary data.</text>
</comment>
<reference evidence="2 3" key="1">
    <citation type="submission" date="2023-01" db="EMBL/GenBank/DDBJ databases">
        <title>Analysis of 21 Apiospora genomes using comparative genomics revels a genus with tremendous synthesis potential of carbohydrate active enzymes and secondary metabolites.</title>
        <authorList>
            <person name="Sorensen T."/>
        </authorList>
    </citation>
    <scope>NUCLEOTIDE SEQUENCE [LARGE SCALE GENOMIC DNA]</scope>
    <source>
        <strain evidence="2 3">CBS 24483</strain>
    </source>
</reference>
<feature type="compositionally biased region" description="Low complexity" evidence="1">
    <location>
        <begin position="319"/>
        <end position="328"/>
    </location>
</feature>
<dbReference type="GeneID" id="92076216"/>
<dbReference type="Proteomes" id="UP001391051">
    <property type="component" value="Unassembled WGS sequence"/>
</dbReference>
<feature type="region of interest" description="Disordered" evidence="1">
    <location>
        <begin position="346"/>
        <end position="371"/>
    </location>
</feature>
<feature type="region of interest" description="Disordered" evidence="1">
    <location>
        <begin position="294"/>
        <end position="328"/>
    </location>
</feature>
<organism evidence="2 3">
    <name type="scientific">Apiospora aurea</name>
    <dbReference type="NCBI Taxonomy" id="335848"/>
    <lineage>
        <taxon>Eukaryota</taxon>
        <taxon>Fungi</taxon>
        <taxon>Dikarya</taxon>
        <taxon>Ascomycota</taxon>
        <taxon>Pezizomycotina</taxon>
        <taxon>Sordariomycetes</taxon>
        <taxon>Xylariomycetidae</taxon>
        <taxon>Amphisphaeriales</taxon>
        <taxon>Apiosporaceae</taxon>
        <taxon>Apiospora</taxon>
    </lineage>
</organism>
<feature type="region of interest" description="Disordered" evidence="1">
    <location>
        <begin position="384"/>
        <end position="414"/>
    </location>
</feature>
<gene>
    <name evidence="2" type="ORF">PG986_006932</name>
</gene>
<keyword evidence="3" id="KW-1185">Reference proteome</keyword>
<feature type="compositionally biased region" description="Low complexity" evidence="1">
    <location>
        <begin position="82"/>
        <end position="99"/>
    </location>
</feature>
<sequence>MSRSPRPVTAIYSPPSQEPAASFDVIGVYRTETLAKNELEPVAALSKSNFLDGEVYDNSNDVDMVSAPEPSDHHRRSRRCSRGSTATAARSGSRSSCRSLSPARMLEKSAEYKDRFSVAFHDLKEDQKARAGIIPPDPNRVYPSYYNGYGARPQERREHRAPEQREHHHRQHKEEGDRHHQRRRTRRISLQQQQPPPPSQTAPVPTIVAQSPSSSSSSSSPPPAPSSSFASRMAASANASGLQQKQRRMSAYRPEKANEAIPYPNDVAHAAPVTSRREQERQELFCRATQRGGRPEHFLRQPGVGVGSAGGDIRQQQKTAPATATATAPVMVENPSAALCHRAQEKINGQRPSAPDFDRSRRNSSSIDRFDSLYLPRSNKAAATANAAVPESHRQSFSRRNGPNSNSSSVISNHNSNNYVCQWKRMSRRYRTPLRLW</sequence>
<proteinExistence type="predicted"/>
<evidence type="ECO:0000313" key="2">
    <source>
        <dbReference type="EMBL" id="KAK7951204.1"/>
    </source>
</evidence>
<feature type="compositionally biased region" description="Low complexity" evidence="1">
    <location>
        <begin position="226"/>
        <end position="240"/>
    </location>
</feature>
<feature type="region of interest" description="Disordered" evidence="1">
    <location>
        <begin position="124"/>
        <end position="266"/>
    </location>
</feature>
<feature type="compositionally biased region" description="Low complexity" evidence="1">
    <location>
        <begin position="398"/>
        <end position="414"/>
    </location>
</feature>
<evidence type="ECO:0000256" key="1">
    <source>
        <dbReference type="SAM" id="MobiDB-lite"/>
    </source>
</evidence>
<accession>A0ABR1QB50</accession>
<name>A0ABR1QB50_9PEZI</name>
<feature type="region of interest" description="Disordered" evidence="1">
    <location>
        <begin position="56"/>
        <end position="103"/>
    </location>
</feature>
<dbReference type="EMBL" id="JAQQWE010000005">
    <property type="protein sequence ID" value="KAK7951204.1"/>
    <property type="molecule type" value="Genomic_DNA"/>
</dbReference>
<dbReference type="RefSeq" id="XP_066699266.1">
    <property type="nucleotide sequence ID" value="XM_066843154.1"/>
</dbReference>